<feature type="domain" description="O-GlcNAc transferase C-terminal" evidence="9">
    <location>
        <begin position="686"/>
        <end position="879"/>
    </location>
</feature>
<reference evidence="10" key="1">
    <citation type="journal article" date="2015" name="ISME J.">
        <title>Draft Genome Sequence of Streptomyces incarnatus NRRL8089, which Produces the Nucleoside Antibiotic Sinefungin.</title>
        <authorList>
            <person name="Oshima K."/>
            <person name="Hattori M."/>
            <person name="Shimizu H."/>
            <person name="Fukuda K."/>
            <person name="Nemoto M."/>
            <person name="Inagaki K."/>
            <person name="Tamura T."/>
        </authorList>
    </citation>
    <scope>NUCLEOTIDE SEQUENCE</scope>
    <source>
        <strain evidence="10">FACHB-1375</strain>
    </source>
</reference>
<evidence type="ECO:0000256" key="4">
    <source>
        <dbReference type="ARBA" id="ARBA00022676"/>
    </source>
</evidence>
<gene>
    <name evidence="10" type="ORF">H6G03_17545</name>
</gene>
<keyword evidence="5" id="KW-0808">Transferase</keyword>
<comment type="pathway">
    <text evidence="1">Protein modification; protein glycosylation.</text>
</comment>
<dbReference type="Proteomes" id="UP000641646">
    <property type="component" value="Unassembled WGS sequence"/>
</dbReference>
<accession>A0A926VF99</accession>
<comment type="caution">
    <text evidence="10">The sequence shown here is derived from an EMBL/GenBank/DDBJ whole genome shotgun (WGS) entry which is preliminary data.</text>
</comment>
<comment type="similarity">
    <text evidence="2">Belongs to the glycosyltransferase 41 family. O-GlcNAc transferase subfamily.</text>
</comment>
<keyword evidence="6" id="KW-0677">Repeat</keyword>
<feature type="repeat" description="TPR" evidence="8">
    <location>
        <begin position="134"/>
        <end position="167"/>
    </location>
</feature>
<evidence type="ECO:0000256" key="7">
    <source>
        <dbReference type="ARBA" id="ARBA00022803"/>
    </source>
</evidence>
<dbReference type="Pfam" id="PF13844">
    <property type="entry name" value="Glyco_transf_41"/>
    <property type="match status" value="2"/>
</dbReference>
<reference evidence="10" key="2">
    <citation type="submission" date="2020-08" db="EMBL/GenBank/DDBJ databases">
        <authorList>
            <person name="Chen M."/>
            <person name="Teng W."/>
            <person name="Zhao L."/>
            <person name="Hu C."/>
            <person name="Zhou Y."/>
            <person name="Han B."/>
            <person name="Song L."/>
            <person name="Shu W."/>
        </authorList>
    </citation>
    <scope>NUCLEOTIDE SEQUENCE</scope>
    <source>
        <strain evidence="10">FACHB-1375</strain>
    </source>
</reference>
<feature type="repeat" description="TPR" evidence="8">
    <location>
        <begin position="306"/>
        <end position="339"/>
    </location>
</feature>
<evidence type="ECO:0000259" key="9">
    <source>
        <dbReference type="Pfam" id="PF13844"/>
    </source>
</evidence>
<dbReference type="Gene3D" id="3.40.50.2000">
    <property type="entry name" value="Glycogen Phosphorylase B"/>
    <property type="match status" value="1"/>
</dbReference>
<feature type="repeat" description="TPR" evidence="8">
    <location>
        <begin position="66"/>
        <end position="99"/>
    </location>
</feature>
<feature type="repeat" description="TPR" evidence="8">
    <location>
        <begin position="32"/>
        <end position="65"/>
    </location>
</feature>
<evidence type="ECO:0000256" key="5">
    <source>
        <dbReference type="ARBA" id="ARBA00022679"/>
    </source>
</evidence>
<feature type="repeat" description="TPR" evidence="8">
    <location>
        <begin position="272"/>
        <end position="305"/>
    </location>
</feature>
<dbReference type="PANTHER" id="PTHR44835">
    <property type="entry name" value="UDP-N-ACETYLGLUCOSAMINE--PEPTIDE N-ACETYLGLUCOSAMINYLTRANSFERASE SPINDLY-RELATED"/>
    <property type="match status" value="1"/>
</dbReference>
<feature type="repeat" description="TPR" evidence="8">
    <location>
        <begin position="100"/>
        <end position="133"/>
    </location>
</feature>
<feature type="repeat" description="TPR" evidence="8">
    <location>
        <begin position="168"/>
        <end position="201"/>
    </location>
</feature>
<keyword evidence="4" id="KW-0328">Glycosyltransferase</keyword>
<organism evidence="10 11">
    <name type="scientific">Aerosakkonema funiforme FACHB-1375</name>
    <dbReference type="NCBI Taxonomy" id="2949571"/>
    <lineage>
        <taxon>Bacteria</taxon>
        <taxon>Bacillati</taxon>
        <taxon>Cyanobacteriota</taxon>
        <taxon>Cyanophyceae</taxon>
        <taxon>Oscillatoriophycideae</taxon>
        <taxon>Aerosakkonematales</taxon>
        <taxon>Aerosakkonemataceae</taxon>
        <taxon>Aerosakkonema</taxon>
    </lineage>
</organism>
<dbReference type="AlphaFoldDB" id="A0A926VF99"/>
<dbReference type="SMART" id="SM00028">
    <property type="entry name" value="TPR"/>
    <property type="match status" value="10"/>
</dbReference>
<proteinExistence type="inferred from homology"/>
<dbReference type="PANTHER" id="PTHR44835:SF1">
    <property type="entry name" value="PROTEIN O-GLCNAC TRANSFERASE"/>
    <property type="match status" value="1"/>
</dbReference>
<dbReference type="Gene3D" id="1.25.40.10">
    <property type="entry name" value="Tetratricopeptide repeat domain"/>
    <property type="match status" value="5"/>
</dbReference>
<dbReference type="PROSITE" id="PS50293">
    <property type="entry name" value="TPR_REGION"/>
    <property type="match status" value="7"/>
</dbReference>
<evidence type="ECO:0000256" key="8">
    <source>
        <dbReference type="PROSITE-ProRule" id="PRU00339"/>
    </source>
</evidence>
<protein>
    <recommendedName>
        <fullName evidence="3">protein O-GlcNAc transferase</fullName>
        <ecNumber evidence="3">2.4.1.255</ecNumber>
    </recommendedName>
</protein>
<evidence type="ECO:0000313" key="11">
    <source>
        <dbReference type="Proteomes" id="UP000641646"/>
    </source>
</evidence>
<dbReference type="InterPro" id="IPR029489">
    <property type="entry name" value="OGT/SEC/SPY_C"/>
</dbReference>
<evidence type="ECO:0000256" key="1">
    <source>
        <dbReference type="ARBA" id="ARBA00004922"/>
    </source>
</evidence>
<dbReference type="Pfam" id="PF13414">
    <property type="entry name" value="TPR_11"/>
    <property type="match status" value="3"/>
</dbReference>
<dbReference type="PROSITE" id="PS50005">
    <property type="entry name" value="TPR"/>
    <property type="match status" value="9"/>
</dbReference>
<dbReference type="InterPro" id="IPR051939">
    <property type="entry name" value="Glycosyltr_41/O-GlcNAc_trsf"/>
</dbReference>
<keyword evidence="11" id="KW-1185">Reference proteome</keyword>
<dbReference type="InterPro" id="IPR011990">
    <property type="entry name" value="TPR-like_helical_dom_sf"/>
</dbReference>
<evidence type="ECO:0000256" key="2">
    <source>
        <dbReference type="ARBA" id="ARBA00005386"/>
    </source>
</evidence>
<keyword evidence="7 8" id="KW-0802">TPR repeat</keyword>
<dbReference type="SUPFAM" id="SSF53756">
    <property type="entry name" value="UDP-Glycosyltransferase/glycogen phosphorylase"/>
    <property type="match status" value="1"/>
</dbReference>
<dbReference type="Pfam" id="PF13424">
    <property type="entry name" value="TPR_12"/>
    <property type="match status" value="1"/>
</dbReference>
<feature type="repeat" description="TPR" evidence="8">
    <location>
        <begin position="204"/>
        <end position="237"/>
    </location>
</feature>
<dbReference type="Pfam" id="PF00515">
    <property type="entry name" value="TPR_1"/>
    <property type="match status" value="1"/>
</dbReference>
<dbReference type="Gene3D" id="3.40.50.11380">
    <property type="match status" value="1"/>
</dbReference>
<dbReference type="SUPFAM" id="SSF48452">
    <property type="entry name" value="TPR-like"/>
    <property type="match status" value="1"/>
</dbReference>
<evidence type="ECO:0000313" key="10">
    <source>
        <dbReference type="EMBL" id="MBD2182846.1"/>
    </source>
</evidence>
<feature type="repeat" description="TPR" evidence="8">
    <location>
        <begin position="238"/>
        <end position="271"/>
    </location>
</feature>
<dbReference type="RefSeq" id="WP_190465969.1">
    <property type="nucleotide sequence ID" value="NZ_JACJPW010000043.1"/>
</dbReference>
<evidence type="ECO:0000256" key="6">
    <source>
        <dbReference type="ARBA" id="ARBA00022737"/>
    </source>
</evidence>
<name>A0A926VF99_9CYAN</name>
<dbReference type="InterPro" id="IPR019734">
    <property type="entry name" value="TPR_rpt"/>
</dbReference>
<evidence type="ECO:0000256" key="3">
    <source>
        <dbReference type="ARBA" id="ARBA00011970"/>
    </source>
</evidence>
<dbReference type="EC" id="2.4.1.255" evidence="3"/>
<feature type="domain" description="O-GlcNAc transferase C-terminal" evidence="9">
    <location>
        <begin position="497"/>
        <end position="672"/>
    </location>
</feature>
<dbReference type="GO" id="GO:0097363">
    <property type="term" value="F:protein O-acetylglucosaminyltransferase activity"/>
    <property type="evidence" value="ECO:0007669"/>
    <property type="project" value="UniProtKB-EC"/>
</dbReference>
<dbReference type="Pfam" id="PF13374">
    <property type="entry name" value="TPR_10"/>
    <property type="match status" value="1"/>
</dbReference>
<sequence length="891" mass="100994">MTCSPIKITPALTLPRQGQANRMQSQLHSEAAQNFCNIGNQLKSQQKLNEAIESYQKALEIQPNYAQVHYELGEVYLLQRKFAEAIASCKLALKLQPDEAPTYKILGNALQAQGKIEEALRAYNKALEINPEFAEAYVNKATMLSKLGQSEEAIAYYQKAIDLKPDLAAAYWNLANVFMQLGRADEAVPCWQKALKLKPELLSAETLNDLGTAVGKQGKWEEAIGYYKRAVALKPNYPLAHFNLGTALKQQGQIEEAIVHLQSTIDLKPDYAEAYNQLGNAFLEQEKFSQALLQYRKVLQLVPDSARAYFNIGSALAQQDNFEQAIVQFQKAIELQPDLAEAYYNIGMSVQRQSQQQGRLNAEKFKYAIDTLKKAIKINPDLLLSHLCMSFLIGGPANNSDFALLREAVDDYSQNCGETGQIIAAITFIATYVKSGLNEIARNKFLEIEPLIYERLSELKSEEIASIYSQVLFNVNYLREDLPANSKLANTIGEKYVEKVIKPKPEQIYNIKSKSQGSQRLRIGILSSHFVRHSVGWCSYDTIRELNDLTQNVYLYLTGDRKPDDRTKLFEQASTSLYRPKKLANGTADTKEIIEQILKDEVDVLIDLDSLSVPIQVDIIHKQPAPVCISWLGFEAPFTNANNYFLCDWHTHPAGTEKYYREQLVRLPDSFVAVSGFECKPIQREVSRKAMRLAEDQVVYLCVAPAYKMNAEMIKSQVKMLKHVPDSILIYKGHTGDREIIQAAYQKECEAIGVRFNRIKFMPLTKTEEEHRSTYKIADVLLDSYPYNGGTHNLEALSFDLPVVTRTGEQYLSRMGYSFLQALSLSSGVAKSWEEYTDWGIKLGNETDLRLSIREQIVRSKQPENLAPLWNTKKFAQDMYNIFEELVAKQR</sequence>
<dbReference type="EMBL" id="JACJPW010000043">
    <property type="protein sequence ID" value="MBD2182846.1"/>
    <property type="molecule type" value="Genomic_DNA"/>
</dbReference>